<sequence>MKQGTPPPPPPPASTTTRRKRNECNMSPSTTPSRLRASPKAKPKDSPIPKPTPPSSARRPLLLTKPKSIDHSSQKGTQVVDFNKAMTRTSTGNRHVVEQFARPRQLRSSNPRNEDDPDGKNKDLIENLQSEVLALKAELDKAQSLNLDLLSQNKKLTEDLAAAQAKMAALSCRDQRESLGEYQSPKFRDIQKLIASKLEHSIVKKEPINEMSTIQKPPPPPPLAIRPIPKVVNLERKARPCTSLPPPPPPPPPPPQPSAGVATTQKAPALVEFYHSLKRQEGKKRDSPGTGNHHKPAAISAHSSIVGEIQNRSAHLLAIKADIETKGDLINGLIQKVLAAAYTNIEDVLKFVDWLDTELSSLADERAVLKHFKWPERKADAMREAAIEYRDLKLLESEISSYQDDTNIPCGAALKKMASLLDKSEQRIQRLIKLRNSVMQSYKEYKIPTEWMLDSGIVSKIKQASMNLAKMYMKRVTLELESIRNSDRECGQESLLLQGVQFAYRAHQFAGGLDSETLCAFEEIRQQVPQYLGGSRELLAAIPS</sequence>
<dbReference type="Proteomes" id="UP001324115">
    <property type="component" value="Unassembled WGS sequence"/>
</dbReference>
<dbReference type="EMBL" id="JAXUIC010000006">
    <property type="protein sequence ID" value="KAK4586295.1"/>
    <property type="molecule type" value="Genomic_DNA"/>
</dbReference>
<dbReference type="GO" id="GO:0055028">
    <property type="term" value="C:cortical microtubule"/>
    <property type="evidence" value="ECO:0007669"/>
    <property type="project" value="TreeGrafter"/>
</dbReference>
<evidence type="ECO:0000256" key="3">
    <source>
        <dbReference type="SAM" id="MobiDB-lite"/>
    </source>
</evidence>
<dbReference type="EMBL" id="JAXUIC010000006">
    <property type="protein sequence ID" value="KAK4586294.1"/>
    <property type="molecule type" value="Genomic_DNA"/>
</dbReference>
<organism evidence="4 5">
    <name type="scientific">Quercus rubra</name>
    <name type="common">Northern red oak</name>
    <name type="synonym">Quercus borealis</name>
    <dbReference type="NCBI Taxonomy" id="3512"/>
    <lineage>
        <taxon>Eukaryota</taxon>
        <taxon>Viridiplantae</taxon>
        <taxon>Streptophyta</taxon>
        <taxon>Embryophyta</taxon>
        <taxon>Tracheophyta</taxon>
        <taxon>Spermatophyta</taxon>
        <taxon>Magnoliopsida</taxon>
        <taxon>eudicotyledons</taxon>
        <taxon>Gunneridae</taxon>
        <taxon>Pentapetalae</taxon>
        <taxon>rosids</taxon>
        <taxon>fabids</taxon>
        <taxon>Fagales</taxon>
        <taxon>Fagaceae</taxon>
        <taxon>Quercus</taxon>
    </lineage>
</organism>
<dbReference type="PANTHER" id="PTHR31342:SF43">
    <property type="entry name" value="F11A17.16"/>
    <property type="match status" value="1"/>
</dbReference>
<feature type="region of interest" description="Disordered" evidence="3">
    <location>
        <begin position="239"/>
        <end position="263"/>
    </location>
</feature>
<evidence type="ECO:0000313" key="5">
    <source>
        <dbReference type="Proteomes" id="UP001324115"/>
    </source>
</evidence>
<feature type="compositionally biased region" description="Polar residues" evidence="3">
    <location>
        <begin position="24"/>
        <end position="33"/>
    </location>
</feature>
<protein>
    <recommendedName>
        <fullName evidence="6">Protein CHUP1, chloroplastic</fullName>
    </recommendedName>
</protein>
<dbReference type="AlphaFoldDB" id="A0AAN7F686"/>
<accession>A0AAN7F686</accession>
<feature type="region of interest" description="Disordered" evidence="3">
    <location>
        <begin position="1"/>
        <end position="124"/>
    </location>
</feature>
<reference evidence="4 5" key="1">
    <citation type="journal article" date="2023" name="G3 (Bethesda)">
        <title>A haplotype-resolved chromosome-scale genome for Quercus rubra L. provides insights into the genetics of adaptive traits for red oak species.</title>
        <authorList>
            <person name="Kapoor B."/>
            <person name="Jenkins J."/>
            <person name="Schmutz J."/>
            <person name="Zhebentyayeva T."/>
            <person name="Kuelheim C."/>
            <person name="Coggeshall M."/>
            <person name="Heim C."/>
            <person name="Lasky J.R."/>
            <person name="Leites L."/>
            <person name="Islam-Faridi N."/>
            <person name="Romero-Severson J."/>
            <person name="DeLeo V.L."/>
            <person name="Lucas S.M."/>
            <person name="Lazic D."/>
            <person name="Gailing O."/>
            <person name="Carlson J."/>
            <person name="Staton M."/>
        </authorList>
    </citation>
    <scope>NUCLEOTIDE SEQUENCE [LARGE SCALE GENOMIC DNA]</scope>
    <source>
        <strain evidence="4">Pseudo-F2</strain>
    </source>
</reference>
<feature type="coiled-coil region" evidence="2">
    <location>
        <begin position="125"/>
        <end position="173"/>
    </location>
</feature>
<evidence type="ECO:0000256" key="1">
    <source>
        <dbReference type="ARBA" id="ARBA00023054"/>
    </source>
</evidence>
<dbReference type="SUPFAM" id="SSF101447">
    <property type="entry name" value="Formin homology 2 domain (FH2 domain)"/>
    <property type="match status" value="1"/>
</dbReference>
<dbReference type="InterPro" id="IPR040265">
    <property type="entry name" value="CHUP1/IPGA1-like"/>
</dbReference>
<feature type="compositionally biased region" description="Pro residues" evidence="3">
    <location>
        <begin position="1"/>
        <end position="13"/>
    </location>
</feature>
<keyword evidence="1 2" id="KW-0175">Coiled coil</keyword>
<name>A0AAN7F686_QUERU</name>
<dbReference type="GO" id="GO:0072699">
    <property type="term" value="P:protein localization to cortical microtubule cytoskeleton"/>
    <property type="evidence" value="ECO:0007669"/>
    <property type="project" value="TreeGrafter"/>
</dbReference>
<gene>
    <name evidence="4" type="ORF">RGQ29_023459</name>
</gene>
<evidence type="ECO:0000313" key="4">
    <source>
        <dbReference type="EMBL" id="KAK4586294.1"/>
    </source>
</evidence>
<proteinExistence type="predicted"/>
<evidence type="ECO:0000256" key="2">
    <source>
        <dbReference type="SAM" id="Coils"/>
    </source>
</evidence>
<feature type="compositionally biased region" description="Basic and acidic residues" evidence="3">
    <location>
        <begin position="112"/>
        <end position="124"/>
    </location>
</feature>
<dbReference type="PANTHER" id="PTHR31342">
    <property type="entry name" value="PROTEIN CHUP1, CHLOROPLASTIC"/>
    <property type="match status" value="1"/>
</dbReference>
<feature type="compositionally biased region" description="Pro residues" evidence="3">
    <location>
        <begin position="243"/>
        <end position="257"/>
    </location>
</feature>
<evidence type="ECO:0008006" key="6">
    <source>
        <dbReference type="Google" id="ProtNLM"/>
    </source>
</evidence>
<keyword evidence="5" id="KW-1185">Reference proteome</keyword>
<comment type="caution">
    <text evidence="4">The sequence shown here is derived from an EMBL/GenBank/DDBJ whole genome shotgun (WGS) entry which is preliminary data.</text>
</comment>